<accession>A0A0U4JXC1</accession>
<protein>
    <submittedName>
        <fullName evidence="1">Uncharacterized protein</fullName>
    </submittedName>
</protein>
<gene>
    <name evidence="1" type="primary">87</name>
    <name evidence="1" type="ORF">CIRCUM_87</name>
</gene>
<organism evidence="1 2">
    <name type="scientific">Arthrobacter phage Circum</name>
    <dbReference type="NCBI Taxonomy" id="1772295"/>
    <lineage>
        <taxon>Viruses</taxon>
        <taxon>Duplodnaviria</taxon>
        <taxon>Heunggongvirae</taxon>
        <taxon>Uroviricota</taxon>
        <taxon>Caudoviricetes</taxon>
        <taxon>Mudcatvirus</taxon>
        <taxon>Mudcatvirus circum</taxon>
    </lineage>
</organism>
<dbReference type="KEGG" id="vg:40079041"/>
<dbReference type="GeneID" id="40079041"/>
<dbReference type="EMBL" id="KU160642">
    <property type="protein sequence ID" value="ALY08770.1"/>
    <property type="molecule type" value="Genomic_DNA"/>
</dbReference>
<reference evidence="1 2" key="1">
    <citation type="submission" date="2015-11" db="EMBL/GenBank/DDBJ databases">
        <authorList>
            <person name="Aziz R.M."/>
            <person name="Carl E.L."/>
            <person name="Farooq M.A."/>
            <person name="Gal B."/>
            <person name="Garcia Martinez K."/>
            <person name="Mathew K.J."/>
            <person name="Obando D.J."/>
            <person name="Robinson K.M."/>
            <person name="Robinson M.D."/>
            <person name="Sanders L.M."/>
            <person name="Silva M.P."/>
            <person name="Tasnim L."/>
            <person name="Vo M."/>
            <person name="Vo Q.D."/>
            <person name="Simon S.E."/>
            <person name="Hughes L.E."/>
            <person name="Benjamin R.C."/>
            <person name="Bradley K.W."/>
            <person name="Asai D.J."/>
            <person name="Bowman C.A."/>
            <person name="Russell D.A."/>
            <person name="Pope W.H."/>
            <person name="Jacobs-Sera D."/>
            <person name="Hendrix R.W."/>
            <person name="Hatfull G.F."/>
        </authorList>
    </citation>
    <scope>NUCLEOTIDE SEQUENCE [LARGE SCALE GENOMIC DNA]</scope>
</reference>
<dbReference type="RefSeq" id="YP_009603176.1">
    <property type="nucleotide sequence ID" value="NC_041948.1"/>
</dbReference>
<sequence length="76" mass="8871">MARREALQIGAWRIGKECGGRWFPHAGLGYWDGFRFFLRKPMDLKFRKWNHTQVWKSGGSKGFSIGPLMVWKNGDN</sequence>
<dbReference type="Proteomes" id="UP000222527">
    <property type="component" value="Segment"/>
</dbReference>
<evidence type="ECO:0000313" key="1">
    <source>
        <dbReference type="EMBL" id="ALY08770.1"/>
    </source>
</evidence>
<name>A0A0U4JXC1_9CAUD</name>
<proteinExistence type="predicted"/>
<keyword evidence="2" id="KW-1185">Reference proteome</keyword>
<evidence type="ECO:0000313" key="2">
    <source>
        <dbReference type="Proteomes" id="UP000222527"/>
    </source>
</evidence>